<evidence type="ECO:0000313" key="6">
    <source>
        <dbReference type="EMBL" id="TFK29616.1"/>
    </source>
</evidence>
<evidence type="ECO:0000256" key="4">
    <source>
        <dbReference type="ARBA" id="ARBA00023136"/>
    </source>
</evidence>
<keyword evidence="7" id="KW-1185">Reference proteome</keyword>
<keyword evidence="4 5" id="KW-0472">Membrane</keyword>
<dbReference type="GO" id="GO:0035838">
    <property type="term" value="C:growing cell tip"/>
    <property type="evidence" value="ECO:0007669"/>
    <property type="project" value="TreeGrafter"/>
</dbReference>
<dbReference type="OrthoDB" id="2354757at2759"/>
<protein>
    <submittedName>
        <fullName evidence="6">Uncharacterized protein</fullName>
    </submittedName>
</protein>
<dbReference type="PANTHER" id="PTHR28013:SF3">
    <property type="entry name" value="PROTEIN DCV1-RELATED"/>
    <property type="match status" value="1"/>
</dbReference>
<dbReference type="Proteomes" id="UP000307440">
    <property type="component" value="Unassembled WGS sequence"/>
</dbReference>
<dbReference type="InterPro" id="IPR009571">
    <property type="entry name" value="SUR7/Rim9-like_fungi"/>
</dbReference>
<evidence type="ECO:0000313" key="7">
    <source>
        <dbReference type="Proteomes" id="UP000307440"/>
    </source>
</evidence>
<keyword evidence="3 5" id="KW-1133">Transmembrane helix</keyword>
<dbReference type="GO" id="GO:0005886">
    <property type="term" value="C:plasma membrane"/>
    <property type="evidence" value="ECO:0007669"/>
    <property type="project" value="InterPro"/>
</dbReference>
<sequence>MAKRIIKFDANLAAAFLLGIGTCLLLLICLSTPITEASQLFRLLATIEGVQREVEFGLWGYCILPIAWEESEVVQGCSGPTLGLEIDSNILKALHADPSLLGILHKQLTWSFVLYPIATALTFLTCVLQLGLYLSKKRPFLIDAKSGRTLTRSFIFGSAAMFTALIASALQIFIVGKAKLCVTSYRTMYDDIFLYWGNLVWLTVVGTIIHFANLILLFAMRLNVAKADHDEHKAERRQYLKRINEISDHDLINPPLPRTLPPPR</sequence>
<feature type="transmembrane region" description="Helical" evidence="5">
    <location>
        <begin position="154"/>
        <end position="174"/>
    </location>
</feature>
<evidence type="ECO:0000256" key="1">
    <source>
        <dbReference type="ARBA" id="ARBA00004141"/>
    </source>
</evidence>
<dbReference type="EMBL" id="ML210148">
    <property type="protein sequence ID" value="TFK29616.1"/>
    <property type="molecule type" value="Genomic_DNA"/>
</dbReference>
<organism evidence="6 7">
    <name type="scientific">Coprinopsis marcescibilis</name>
    <name type="common">Agaric fungus</name>
    <name type="synonym">Psathyrella marcescibilis</name>
    <dbReference type="NCBI Taxonomy" id="230819"/>
    <lineage>
        <taxon>Eukaryota</taxon>
        <taxon>Fungi</taxon>
        <taxon>Dikarya</taxon>
        <taxon>Basidiomycota</taxon>
        <taxon>Agaricomycotina</taxon>
        <taxon>Agaricomycetes</taxon>
        <taxon>Agaricomycetidae</taxon>
        <taxon>Agaricales</taxon>
        <taxon>Agaricineae</taxon>
        <taxon>Psathyrellaceae</taxon>
        <taxon>Coprinopsis</taxon>
    </lineage>
</organism>
<gene>
    <name evidence="6" type="ORF">FA15DRAFT_699883</name>
</gene>
<dbReference type="STRING" id="230819.A0A5C3LCD3"/>
<dbReference type="PANTHER" id="PTHR28013">
    <property type="entry name" value="PROTEIN DCV1-RELATED"/>
    <property type="match status" value="1"/>
</dbReference>
<comment type="subcellular location">
    <subcellularLocation>
        <location evidence="1">Membrane</location>
        <topology evidence="1">Multi-pass membrane protein</topology>
    </subcellularLocation>
</comment>
<name>A0A5C3LCD3_COPMA</name>
<proteinExistence type="predicted"/>
<dbReference type="AlphaFoldDB" id="A0A5C3LCD3"/>
<reference evidence="6 7" key="1">
    <citation type="journal article" date="2019" name="Nat. Ecol. Evol.">
        <title>Megaphylogeny resolves global patterns of mushroom evolution.</title>
        <authorList>
            <person name="Varga T."/>
            <person name="Krizsan K."/>
            <person name="Foldi C."/>
            <person name="Dima B."/>
            <person name="Sanchez-Garcia M."/>
            <person name="Sanchez-Ramirez S."/>
            <person name="Szollosi G.J."/>
            <person name="Szarkandi J.G."/>
            <person name="Papp V."/>
            <person name="Albert L."/>
            <person name="Andreopoulos W."/>
            <person name="Angelini C."/>
            <person name="Antonin V."/>
            <person name="Barry K.W."/>
            <person name="Bougher N.L."/>
            <person name="Buchanan P."/>
            <person name="Buyck B."/>
            <person name="Bense V."/>
            <person name="Catcheside P."/>
            <person name="Chovatia M."/>
            <person name="Cooper J."/>
            <person name="Damon W."/>
            <person name="Desjardin D."/>
            <person name="Finy P."/>
            <person name="Geml J."/>
            <person name="Haridas S."/>
            <person name="Hughes K."/>
            <person name="Justo A."/>
            <person name="Karasinski D."/>
            <person name="Kautmanova I."/>
            <person name="Kiss B."/>
            <person name="Kocsube S."/>
            <person name="Kotiranta H."/>
            <person name="LaButti K.M."/>
            <person name="Lechner B.E."/>
            <person name="Liimatainen K."/>
            <person name="Lipzen A."/>
            <person name="Lukacs Z."/>
            <person name="Mihaltcheva S."/>
            <person name="Morgado L.N."/>
            <person name="Niskanen T."/>
            <person name="Noordeloos M.E."/>
            <person name="Ohm R.A."/>
            <person name="Ortiz-Santana B."/>
            <person name="Ovrebo C."/>
            <person name="Racz N."/>
            <person name="Riley R."/>
            <person name="Savchenko A."/>
            <person name="Shiryaev A."/>
            <person name="Soop K."/>
            <person name="Spirin V."/>
            <person name="Szebenyi C."/>
            <person name="Tomsovsky M."/>
            <person name="Tulloss R.E."/>
            <person name="Uehling J."/>
            <person name="Grigoriev I.V."/>
            <person name="Vagvolgyi C."/>
            <person name="Papp T."/>
            <person name="Martin F.M."/>
            <person name="Miettinen O."/>
            <person name="Hibbett D.S."/>
            <person name="Nagy L.G."/>
        </authorList>
    </citation>
    <scope>NUCLEOTIDE SEQUENCE [LARGE SCALE GENOMIC DNA]</scope>
    <source>
        <strain evidence="6 7">CBS 121175</strain>
    </source>
</reference>
<evidence type="ECO:0000256" key="5">
    <source>
        <dbReference type="SAM" id="Phobius"/>
    </source>
</evidence>
<dbReference type="GO" id="GO:0032153">
    <property type="term" value="C:cell division site"/>
    <property type="evidence" value="ECO:0007669"/>
    <property type="project" value="TreeGrafter"/>
</dbReference>
<keyword evidence="2 5" id="KW-0812">Transmembrane</keyword>
<dbReference type="InterPro" id="IPR051380">
    <property type="entry name" value="pH-response_reg_palI/RIM9"/>
</dbReference>
<dbReference type="Pfam" id="PF06687">
    <property type="entry name" value="SUR7"/>
    <property type="match status" value="1"/>
</dbReference>
<accession>A0A5C3LCD3</accession>
<evidence type="ECO:0000256" key="2">
    <source>
        <dbReference type="ARBA" id="ARBA00022692"/>
    </source>
</evidence>
<feature type="transmembrane region" description="Helical" evidence="5">
    <location>
        <begin position="194"/>
        <end position="219"/>
    </location>
</feature>
<feature type="transmembrane region" description="Helical" evidence="5">
    <location>
        <begin position="112"/>
        <end position="134"/>
    </location>
</feature>
<evidence type="ECO:0000256" key="3">
    <source>
        <dbReference type="ARBA" id="ARBA00022989"/>
    </source>
</evidence>